<gene>
    <name evidence="1" type="ORF">LCGC14_2548590</name>
</gene>
<feature type="non-terminal residue" evidence="1">
    <location>
        <position position="1"/>
    </location>
</feature>
<accession>A0A0F9BBD4</accession>
<dbReference type="AlphaFoldDB" id="A0A0F9BBD4"/>
<name>A0A0F9BBD4_9ZZZZ</name>
<organism evidence="1">
    <name type="scientific">marine sediment metagenome</name>
    <dbReference type="NCBI Taxonomy" id="412755"/>
    <lineage>
        <taxon>unclassified sequences</taxon>
        <taxon>metagenomes</taxon>
        <taxon>ecological metagenomes</taxon>
    </lineage>
</organism>
<reference evidence="1" key="1">
    <citation type="journal article" date="2015" name="Nature">
        <title>Complex archaea that bridge the gap between prokaryotes and eukaryotes.</title>
        <authorList>
            <person name="Spang A."/>
            <person name="Saw J.H."/>
            <person name="Jorgensen S.L."/>
            <person name="Zaremba-Niedzwiedzka K."/>
            <person name="Martijn J."/>
            <person name="Lind A.E."/>
            <person name="van Eijk R."/>
            <person name="Schleper C."/>
            <person name="Guy L."/>
            <person name="Ettema T.J."/>
        </authorList>
    </citation>
    <scope>NUCLEOTIDE SEQUENCE</scope>
</reference>
<sequence length="242" mass="25054">QPGENPGSSTFQGRMAAWRATPAPGGGGGGTVGTGFFSVIDGHELDATELANSNLVLGAEGFVYQPVFGEGPFAGQITGFELAPKWLQDEVLGTGGAPGSTGPTAAELAIERSRVQAQNLSTFIQGTIAELSTEIDAGRLKTEQALGEFNRRLDAFSEAGAQFQGIQPYTVTPGAKYLPGREPGGVGERLGRPVLEASPVMFDPFEMANQIVAETPVLTDIGAPSGDALREAMEIARGFLGG</sequence>
<protein>
    <submittedName>
        <fullName evidence="1">Uncharacterized protein</fullName>
    </submittedName>
</protein>
<comment type="caution">
    <text evidence="1">The sequence shown here is derived from an EMBL/GenBank/DDBJ whole genome shotgun (WGS) entry which is preliminary data.</text>
</comment>
<evidence type="ECO:0000313" key="1">
    <source>
        <dbReference type="EMBL" id="KKL11162.1"/>
    </source>
</evidence>
<proteinExistence type="predicted"/>
<dbReference type="EMBL" id="LAZR01041766">
    <property type="protein sequence ID" value="KKL11162.1"/>
    <property type="molecule type" value="Genomic_DNA"/>
</dbReference>